<dbReference type="InterPro" id="IPR003848">
    <property type="entry name" value="DUF218"/>
</dbReference>
<dbReference type="Pfam" id="PF02698">
    <property type="entry name" value="DUF218"/>
    <property type="match status" value="1"/>
</dbReference>
<accession>A0A2P2DJ06</accession>
<dbReference type="PANTHER" id="PTHR30336:SF20">
    <property type="entry name" value="DUF218 DOMAIN-CONTAINING PROTEIN"/>
    <property type="match status" value="1"/>
</dbReference>
<keyword evidence="3" id="KW-1185">Reference proteome</keyword>
<dbReference type="Proteomes" id="UP000245206">
    <property type="component" value="Unassembled WGS sequence"/>
</dbReference>
<comment type="caution">
    <text evidence="2">The sequence shown here is derived from an EMBL/GenBank/DDBJ whole genome shotgun (WGS) entry which is preliminary data.</text>
</comment>
<dbReference type="GO" id="GO:0005886">
    <property type="term" value="C:plasma membrane"/>
    <property type="evidence" value="ECO:0007669"/>
    <property type="project" value="TreeGrafter"/>
</dbReference>
<reference evidence="3" key="1">
    <citation type="journal article" date="2019" name="Microbiol. Immunol.">
        <title>Molecular and phenotypic characterization of Leptospira johnsonii sp. nov., Leptospira ellinghausenii sp. nov. and Leptospira ryugenii sp. nov. isolated from soil and water in Japan.</title>
        <authorList>
            <person name="Masuzawa T."/>
            <person name="Saito M."/>
            <person name="Nakao R."/>
            <person name="Nikaido Y."/>
            <person name="Matsumoto M."/>
            <person name="Ogawa M."/>
            <person name="Yokoyama M."/>
            <person name="Hidaka Y."/>
            <person name="Tomita J."/>
            <person name="Sakakibara K."/>
            <person name="Suzuki K."/>
            <person name="Yasuda S."/>
            <person name="Sato H."/>
            <person name="Yamaguchi M."/>
            <person name="Yoshida S.I."/>
            <person name="Koizumi N."/>
            <person name="Kawamura Y."/>
        </authorList>
    </citation>
    <scope>NUCLEOTIDE SEQUENCE [LARGE SCALE GENOMIC DNA]</scope>
    <source>
        <strain evidence="3">E18</strain>
    </source>
</reference>
<gene>
    <name evidence="2" type="ORF">LPTSP2_39460</name>
</gene>
<dbReference type="InterPro" id="IPR014729">
    <property type="entry name" value="Rossmann-like_a/b/a_fold"/>
</dbReference>
<evidence type="ECO:0000259" key="1">
    <source>
        <dbReference type="Pfam" id="PF02698"/>
    </source>
</evidence>
<protein>
    <recommendedName>
        <fullName evidence="1">DUF218 domain-containing protein</fullName>
    </recommendedName>
</protein>
<proteinExistence type="predicted"/>
<dbReference type="InterPro" id="IPR051599">
    <property type="entry name" value="Cell_Envelope_Assoc"/>
</dbReference>
<evidence type="ECO:0000313" key="2">
    <source>
        <dbReference type="EMBL" id="GBF44643.1"/>
    </source>
</evidence>
<evidence type="ECO:0000313" key="3">
    <source>
        <dbReference type="Proteomes" id="UP000245206"/>
    </source>
</evidence>
<sequence length="225" mass="25969">MLIKDHKNITKEDLEAASLIWEFLHVKDYLPKTDLIFVLCSHDIRVAHYAVDLYKKKLANRILFSGGLNFFTKNIFPNSEAETFAQIALQNEIPKEHIFVENKSTNTGENIQFSKKLLQDYKLTINSIIAIQKPSMTLRIKQALLKQWPDIEFHISSPDYSLIDAPHSHINLFMIINEIVGDLHRIILYPKLGFQTHTIIPESIISAYNKLISNGYNLHLTNENI</sequence>
<feature type="domain" description="DUF218" evidence="1">
    <location>
        <begin position="34"/>
        <end position="150"/>
    </location>
</feature>
<dbReference type="PANTHER" id="PTHR30336">
    <property type="entry name" value="INNER MEMBRANE PROTEIN, PROBABLE PERMEASE"/>
    <property type="match status" value="1"/>
</dbReference>
<dbReference type="CDD" id="cd06259">
    <property type="entry name" value="YdcF-like"/>
    <property type="match status" value="1"/>
</dbReference>
<dbReference type="RefSeq" id="WP_108961606.1">
    <property type="nucleotide sequence ID" value="NZ_BFAZ01000020.1"/>
</dbReference>
<organism evidence="2 3">
    <name type="scientific">Leptospira ellinghausenii</name>
    <dbReference type="NCBI Taxonomy" id="1917822"/>
    <lineage>
        <taxon>Bacteria</taxon>
        <taxon>Pseudomonadati</taxon>
        <taxon>Spirochaetota</taxon>
        <taxon>Spirochaetia</taxon>
        <taxon>Leptospirales</taxon>
        <taxon>Leptospiraceae</taxon>
        <taxon>Leptospira</taxon>
    </lineage>
</organism>
<name>A0A2P2DJ06_9LEPT</name>
<dbReference type="OrthoDB" id="9782395at2"/>
<dbReference type="Gene3D" id="3.40.50.620">
    <property type="entry name" value="HUPs"/>
    <property type="match status" value="1"/>
</dbReference>
<dbReference type="AlphaFoldDB" id="A0A2P2DJ06"/>
<dbReference type="EMBL" id="BFAZ01000020">
    <property type="protein sequence ID" value="GBF44643.1"/>
    <property type="molecule type" value="Genomic_DNA"/>
</dbReference>